<dbReference type="RefSeq" id="WP_359274485.1">
    <property type="nucleotide sequence ID" value="NZ_JBEZNA010000049.1"/>
</dbReference>
<dbReference type="Proteomes" id="UP001551584">
    <property type="component" value="Unassembled WGS sequence"/>
</dbReference>
<proteinExistence type="predicted"/>
<reference evidence="2 3" key="1">
    <citation type="submission" date="2024-06" db="EMBL/GenBank/DDBJ databases">
        <title>The Natural Products Discovery Center: Release of the First 8490 Sequenced Strains for Exploring Actinobacteria Biosynthetic Diversity.</title>
        <authorList>
            <person name="Kalkreuter E."/>
            <person name="Kautsar S.A."/>
            <person name="Yang D."/>
            <person name="Bader C.D."/>
            <person name="Teijaro C.N."/>
            <person name="Fluegel L."/>
            <person name="Davis C.M."/>
            <person name="Simpson J.R."/>
            <person name="Lauterbach L."/>
            <person name="Steele A.D."/>
            <person name="Gui C."/>
            <person name="Meng S."/>
            <person name="Li G."/>
            <person name="Viehrig K."/>
            <person name="Ye F."/>
            <person name="Su P."/>
            <person name="Kiefer A.F."/>
            <person name="Nichols A."/>
            <person name="Cepeda A.J."/>
            <person name="Yan W."/>
            <person name="Fan B."/>
            <person name="Jiang Y."/>
            <person name="Adhikari A."/>
            <person name="Zheng C.-J."/>
            <person name="Schuster L."/>
            <person name="Cowan T.M."/>
            <person name="Smanski M.J."/>
            <person name="Chevrette M.G."/>
            <person name="De Carvalho L.P.S."/>
            <person name="Shen B."/>
        </authorList>
    </citation>
    <scope>NUCLEOTIDE SEQUENCE [LARGE SCALE GENOMIC DNA]</scope>
    <source>
        <strain evidence="2 3">NPDC048117</strain>
    </source>
</reference>
<comment type="caution">
    <text evidence="2">The sequence shown here is derived from an EMBL/GenBank/DDBJ whole genome shotgun (WGS) entry which is preliminary data.</text>
</comment>
<protein>
    <recommendedName>
        <fullName evidence="4">DNA primase</fullName>
    </recommendedName>
</protein>
<evidence type="ECO:0000256" key="1">
    <source>
        <dbReference type="SAM" id="MobiDB-lite"/>
    </source>
</evidence>
<evidence type="ECO:0000313" key="3">
    <source>
        <dbReference type="Proteomes" id="UP001551584"/>
    </source>
</evidence>
<feature type="region of interest" description="Disordered" evidence="1">
    <location>
        <begin position="97"/>
        <end position="196"/>
    </location>
</feature>
<organism evidence="2 3">
    <name type="scientific">Streptomyces chilikensis</name>
    <dbReference type="NCBI Taxonomy" id="1194079"/>
    <lineage>
        <taxon>Bacteria</taxon>
        <taxon>Bacillati</taxon>
        <taxon>Actinomycetota</taxon>
        <taxon>Actinomycetes</taxon>
        <taxon>Kitasatosporales</taxon>
        <taxon>Streptomycetaceae</taxon>
        <taxon>Streptomyces</taxon>
    </lineage>
</organism>
<feature type="compositionally biased region" description="Gly residues" evidence="1">
    <location>
        <begin position="186"/>
        <end position="196"/>
    </location>
</feature>
<feature type="compositionally biased region" description="Acidic residues" evidence="1">
    <location>
        <begin position="113"/>
        <end position="141"/>
    </location>
</feature>
<accession>A0ABV3ETQ3</accession>
<evidence type="ECO:0000313" key="2">
    <source>
        <dbReference type="EMBL" id="MEU9579521.1"/>
    </source>
</evidence>
<evidence type="ECO:0008006" key="4">
    <source>
        <dbReference type="Google" id="ProtNLM"/>
    </source>
</evidence>
<name>A0ABV3ETQ3_9ACTN</name>
<gene>
    <name evidence="2" type="ORF">AB0D95_19990</name>
</gene>
<dbReference type="EMBL" id="JBEZNA010000049">
    <property type="protein sequence ID" value="MEU9579521.1"/>
    <property type="molecule type" value="Genomic_DNA"/>
</dbReference>
<sequence>MNQNCKAAMAAAVAGGYLLGRTKKAKLALLVGTYLAGRRFSLSPSRLAAQGLAKLRETPQFQDLTDQVRHELLQAGRSAVTAAARRKLLDLSESLRDQSERLSGAAAGRGERDEDDGYADEEPAGDAQDTDGTDEDDEEPVADGPRRSSAAGRSTARRATVRRAASTGPAVANAAVRKKTATRSGSGSGSGTRRGK</sequence>
<keyword evidence="3" id="KW-1185">Reference proteome</keyword>